<reference evidence="2 3" key="1">
    <citation type="journal article" date="2001" name="Science">
        <title>Complete genome sequence of a virulent isolate of Streptococcus pneumoniae.</title>
        <authorList>
            <person name="Tettelin H."/>
            <person name="Nelson K.E."/>
            <person name="Paulsen I.T."/>
            <person name="Eisen J.A."/>
            <person name="Read T.D."/>
            <person name="Peterson S."/>
            <person name="Heidelberg J."/>
            <person name="DeBoy R.T."/>
            <person name="Haft D.H."/>
            <person name="Dodson R.J."/>
            <person name="Durkin A.S."/>
            <person name="Gwinn M."/>
            <person name="Kolonay J.F."/>
            <person name="Nelson W.C."/>
            <person name="Peterson J.D."/>
            <person name="Umayam L.A."/>
            <person name="White O."/>
            <person name="Salzberg S.L."/>
            <person name="Lewis M.R."/>
            <person name="Radune D."/>
            <person name="Holtzapple E."/>
            <person name="Khouri H."/>
            <person name="Wolf A.M."/>
            <person name="Utterback T.R."/>
            <person name="Hansen C.L."/>
            <person name="McDonald L.A."/>
            <person name="Feldblyum T.V."/>
            <person name="Angiuoli S."/>
            <person name="Dickinson T."/>
            <person name="Hickey E.K."/>
            <person name="Holt I.E."/>
            <person name="Loftus B.J."/>
            <person name="Yang F."/>
            <person name="Smith H.O."/>
            <person name="Venter J.C."/>
            <person name="Dougherty B.A."/>
            <person name="Morrison D.A."/>
            <person name="Hollingshead S.K."/>
            <person name="Fraser C.M."/>
        </authorList>
    </citation>
    <scope>NUCLEOTIDE SEQUENCE [LARGE SCALE GENOMIC DNA]</scope>
    <source>
        <strain evidence="3">ATCC BAA-334 / TIGR4</strain>
    </source>
</reference>
<organism evidence="2 3">
    <name type="scientific">Streptococcus pneumoniae serotype 4 (strain ATCC BAA-334 / TIGR4)</name>
    <dbReference type="NCBI Taxonomy" id="170187"/>
    <lineage>
        <taxon>Bacteria</taxon>
        <taxon>Bacillati</taxon>
        <taxon>Bacillota</taxon>
        <taxon>Bacilli</taxon>
        <taxon>Lactobacillales</taxon>
        <taxon>Streptococcaceae</taxon>
        <taxon>Streptococcus</taxon>
    </lineage>
</organism>
<dbReference type="Proteomes" id="UP000000585">
    <property type="component" value="Chromosome"/>
</dbReference>
<proteinExistence type="predicted"/>
<feature type="compositionally biased region" description="Basic and acidic residues" evidence="1">
    <location>
        <begin position="1"/>
        <end position="12"/>
    </location>
</feature>
<dbReference type="EMBL" id="AE005672">
    <property type="protein sequence ID" value="AAK74830.1"/>
    <property type="molecule type" value="Genomic_DNA"/>
</dbReference>
<evidence type="ECO:0000313" key="3">
    <source>
        <dbReference type="Proteomes" id="UP000000585"/>
    </source>
</evidence>
<dbReference type="EnsemblBacteria" id="AAK74830">
    <property type="protein sequence ID" value="AAK74830"/>
    <property type="gene ID" value="SP_0685"/>
</dbReference>
<dbReference type="AlphaFoldDB" id="A0A0H2UP47"/>
<dbReference type="KEGG" id="spn:SP_0685"/>
<feature type="region of interest" description="Disordered" evidence="1">
    <location>
        <begin position="1"/>
        <end position="30"/>
    </location>
</feature>
<evidence type="ECO:0000256" key="1">
    <source>
        <dbReference type="SAM" id="MobiDB-lite"/>
    </source>
</evidence>
<dbReference type="PaxDb" id="170187-SP_0685"/>
<accession>A0A0H2UP47</accession>
<evidence type="ECO:0000313" key="2">
    <source>
        <dbReference type="EMBL" id="AAK74830.1"/>
    </source>
</evidence>
<gene>
    <name evidence="2" type="ordered locus">SP_0685</name>
</gene>
<name>A0A0H2UP47_STRPN</name>
<sequence>MSRWDGHSDKGEAPAGKPPMHGFGLNGENK</sequence>
<keyword evidence="3" id="KW-1185">Reference proteome</keyword>
<protein>
    <submittedName>
        <fullName evidence="2">Uncharacterized protein</fullName>
    </submittedName>
</protein>